<reference evidence="5" key="2">
    <citation type="submission" date="2023-01" db="EMBL/GenBank/DDBJ databases">
        <authorList>
            <person name="Sun Q."/>
            <person name="Evtushenko L."/>
        </authorList>
    </citation>
    <scope>NUCLEOTIDE SEQUENCE</scope>
    <source>
        <strain evidence="5">VKM Ac-1401</strain>
    </source>
</reference>
<evidence type="ECO:0000256" key="3">
    <source>
        <dbReference type="SAM" id="Phobius"/>
    </source>
</evidence>
<feature type="domain" description="Cell envelope-related transcriptional attenuator" evidence="4">
    <location>
        <begin position="152"/>
        <end position="308"/>
    </location>
</feature>
<dbReference type="PANTHER" id="PTHR33392:SF6">
    <property type="entry name" value="POLYISOPRENYL-TEICHOIC ACID--PEPTIDOGLYCAN TEICHOIC ACID TRANSFERASE TAGU"/>
    <property type="match status" value="1"/>
</dbReference>
<protein>
    <submittedName>
        <fullName evidence="5">Transcriptional regulator</fullName>
    </submittedName>
</protein>
<evidence type="ECO:0000259" key="4">
    <source>
        <dbReference type="Pfam" id="PF03816"/>
    </source>
</evidence>
<dbReference type="InterPro" id="IPR050922">
    <property type="entry name" value="LytR/CpsA/Psr_CW_biosynth"/>
</dbReference>
<feature type="region of interest" description="Disordered" evidence="2">
    <location>
        <begin position="1"/>
        <end position="58"/>
    </location>
</feature>
<proteinExistence type="inferred from homology"/>
<name>A0A9W6H800_9MICO</name>
<dbReference type="Proteomes" id="UP001142372">
    <property type="component" value="Unassembled WGS sequence"/>
</dbReference>
<evidence type="ECO:0000313" key="6">
    <source>
        <dbReference type="Proteomes" id="UP001142372"/>
    </source>
</evidence>
<dbReference type="Gene3D" id="3.40.630.190">
    <property type="entry name" value="LCP protein"/>
    <property type="match status" value="1"/>
</dbReference>
<evidence type="ECO:0000256" key="1">
    <source>
        <dbReference type="ARBA" id="ARBA00006068"/>
    </source>
</evidence>
<reference evidence="5" key="1">
    <citation type="journal article" date="2014" name="Int. J. Syst. Evol. Microbiol.">
        <title>Complete genome sequence of Corynebacterium casei LMG S-19264T (=DSM 44701T), isolated from a smear-ripened cheese.</title>
        <authorList>
            <consortium name="US DOE Joint Genome Institute (JGI-PGF)"/>
            <person name="Walter F."/>
            <person name="Albersmeier A."/>
            <person name="Kalinowski J."/>
            <person name="Ruckert C."/>
        </authorList>
    </citation>
    <scope>NUCLEOTIDE SEQUENCE</scope>
    <source>
        <strain evidence="5">VKM Ac-1401</strain>
    </source>
</reference>
<dbReference type="NCBIfam" id="TIGR00350">
    <property type="entry name" value="lytR_cpsA_psr"/>
    <property type="match status" value="1"/>
</dbReference>
<feature type="transmembrane region" description="Helical" evidence="3">
    <location>
        <begin position="67"/>
        <end position="95"/>
    </location>
</feature>
<dbReference type="Pfam" id="PF03816">
    <property type="entry name" value="LytR_cpsA_psr"/>
    <property type="match status" value="1"/>
</dbReference>
<accession>A0A9W6H800</accession>
<feature type="compositionally biased region" description="Pro residues" evidence="2">
    <location>
        <begin position="412"/>
        <end position="438"/>
    </location>
</feature>
<keyword evidence="3" id="KW-0472">Membrane</keyword>
<keyword evidence="6" id="KW-1185">Reference proteome</keyword>
<dbReference type="PANTHER" id="PTHR33392">
    <property type="entry name" value="POLYISOPRENYL-TEICHOIC ACID--PEPTIDOGLYCAN TEICHOIC ACID TRANSFERASE TAGU"/>
    <property type="match status" value="1"/>
</dbReference>
<dbReference type="InterPro" id="IPR004474">
    <property type="entry name" value="LytR_CpsA_psr"/>
</dbReference>
<dbReference type="RefSeq" id="WP_271175804.1">
    <property type="nucleotide sequence ID" value="NZ_BAAAJO010000001.1"/>
</dbReference>
<dbReference type="AlphaFoldDB" id="A0A9W6H800"/>
<feature type="compositionally biased region" description="Basic and acidic residues" evidence="2">
    <location>
        <begin position="38"/>
        <end position="48"/>
    </location>
</feature>
<keyword evidence="3" id="KW-0812">Transmembrane</keyword>
<evidence type="ECO:0000256" key="2">
    <source>
        <dbReference type="SAM" id="MobiDB-lite"/>
    </source>
</evidence>
<feature type="region of interest" description="Disordered" evidence="2">
    <location>
        <begin position="395"/>
        <end position="469"/>
    </location>
</feature>
<evidence type="ECO:0000313" key="5">
    <source>
        <dbReference type="EMBL" id="GLJ75114.1"/>
    </source>
</evidence>
<comment type="caution">
    <text evidence="5">The sequence shown here is derived from an EMBL/GenBank/DDBJ whole genome shotgun (WGS) entry which is preliminary data.</text>
</comment>
<keyword evidence="3" id="KW-1133">Transmembrane helix</keyword>
<gene>
    <name evidence="5" type="ORF">GCM10017584_06870</name>
</gene>
<comment type="similarity">
    <text evidence="1">Belongs to the LytR/CpsA/Psr (LCP) family.</text>
</comment>
<organism evidence="5 6">
    <name type="scientific">Leifsonia poae</name>
    <dbReference type="NCBI Taxonomy" id="110933"/>
    <lineage>
        <taxon>Bacteria</taxon>
        <taxon>Bacillati</taxon>
        <taxon>Actinomycetota</taxon>
        <taxon>Actinomycetes</taxon>
        <taxon>Micrococcales</taxon>
        <taxon>Microbacteriaceae</taxon>
        <taxon>Leifsonia</taxon>
    </lineage>
</organism>
<feature type="compositionally biased region" description="Polar residues" evidence="2">
    <location>
        <begin position="457"/>
        <end position="469"/>
    </location>
</feature>
<sequence>MVEAGSTPEGRVTSGDRPTMGGTASPDKGGSPDEGALTDERALADVRPRNTGAPGIARHGRLRKRRALPFVLSIIGSLAAVAVVSSVSLSAYALWNVTSSVKPAVKLVDAKGNVIPPIPEVGAISGGFNVLLAGSDSGGGNKAYGSRGEVLNDVTMLLHVSADHKNATVVSFPRDMFVPIPSCPTEDGKGSYSAMSRQKINNTLSYGGLACTVLTVEKLTGLTIPYAGVIEFDGVIEMSNAVGGVPVCAGGDISDDMTGLNIKAGQNTLQGAQALAFLRTRHGVGDGSDLGRISNQQVFLSSLVRTIKSSDTLTNPVKVYGLARAAVKNIKLSESLSNLTTIVSIAAALRNIDLNKVVFVQYPNHYVKGGGGVEPTEDAAETLMTALAADKPIALTGDTGVGSETAPDSPATQPPATQPPATQPPATQPPATQPPATQPPATQAQSVELPSDVHGQTAGQVTCSKPFTG</sequence>
<dbReference type="EMBL" id="BSEN01000002">
    <property type="protein sequence ID" value="GLJ75114.1"/>
    <property type="molecule type" value="Genomic_DNA"/>
</dbReference>